<evidence type="ECO:0000256" key="5">
    <source>
        <dbReference type="ARBA" id="ARBA00023242"/>
    </source>
</evidence>
<evidence type="ECO:0000259" key="7">
    <source>
        <dbReference type="Pfam" id="PF09779"/>
    </source>
</evidence>
<evidence type="ECO:0000256" key="2">
    <source>
        <dbReference type="ARBA" id="ARBA00022692"/>
    </source>
</evidence>
<dbReference type="EMBL" id="PKSL01000032">
    <property type="protein sequence ID" value="POW12360.1"/>
    <property type="molecule type" value="Genomic_DNA"/>
</dbReference>
<dbReference type="InterPro" id="IPR018617">
    <property type="entry name" value="Ima1_N"/>
</dbReference>
<reference evidence="8" key="1">
    <citation type="submission" date="2017-12" db="EMBL/GenBank/DDBJ databases">
        <title>Gene loss provides genomic basis for host adaptation in cereal stripe rust fungi.</title>
        <authorList>
            <person name="Xia C."/>
        </authorList>
    </citation>
    <scope>NUCLEOTIDE SEQUENCE [LARGE SCALE GENOMIC DNA]</scope>
    <source>
        <strain evidence="8">93-210</strain>
    </source>
</reference>
<feature type="non-terminal residue" evidence="8">
    <location>
        <position position="1"/>
    </location>
</feature>
<dbReference type="GO" id="GO:0071765">
    <property type="term" value="P:nuclear inner membrane organization"/>
    <property type="evidence" value="ECO:0007669"/>
    <property type="project" value="InterPro"/>
</dbReference>
<feature type="transmembrane region" description="Helical" evidence="6">
    <location>
        <begin position="307"/>
        <end position="325"/>
    </location>
</feature>
<keyword evidence="5" id="KW-0539">Nucleus</keyword>
<dbReference type="PANTHER" id="PTHR28538:SF1">
    <property type="entry name" value="INTEGRAL INNER NUCLEAR MEMBRANE PROTEIN IMA1"/>
    <property type="match status" value="1"/>
</dbReference>
<feature type="non-terminal residue" evidence="8">
    <location>
        <position position="551"/>
    </location>
</feature>
<comment type="subcellular location">
    <subcellularLocation>
        <location evidence="1">Nucleus inner membrane</location>
        <topology evidence="1">Multi-pass membrane protein</topology>
    </subcellularLocation>
</comment>
<dbReference type="GO" id="GO:0005637">
    <property type="term" value="C:nuclear inner membrane"/>
    <property type="evidence" value="ECO:0007669"/>
    <property type="project" value="UniProtKB-SubCell"/>
</dbReference>
<feature type="transmembrane region" description="Helical" evidence="6">
    <location>
        <begin position="345"/>
        <end position="368"/>
    </location>
</feature>
<feature type="transmembrane region" description="Helical" evidence="6">
    <location>
        <begin position="227"/>
        <end position="245"/>
    </location>
</feature>
<dbReference type="AlphaFoldDB" id="A0A2S4VSJ1"/>
<name>A0A2S4VSJ1_9BASI</name>
<dbReference type="GO" id="GO:0034992">
    <property type="term" value="C:microtubule organizing center attachment site"/>
    <property type="evidence" value="ECO:0007669"/>
    <property type="project" value="TreeGrafter"/>
</dbReference>
<evidence type="ECO:0000313" key="8">
    <source>
        <dbReference type="EMBL" id="POW12360.1"/>
    </source>
</evidence>
<feature type="transmembrane region" description="Helical" evidence="6">
    <location>
        <begin position="265"/>
        <end position="286"/>
    </location>
</feature>
<dbReference type="GO" id="GO:0044732">
    <property type="term" value="C:mitotic spindle pole body"/>
    <property type="evidence" value="ECO:0007669"/>
    <property type="project" value="TreeGrafter"/>
</dbReference>
<dbReference type="Pfam" id="PF09779">
    <property type="entry name" value="Ima1_N"/>
    <property type="match status" value="1"/>
</dbReference>
<evidence type="ECO:0000313" key="9">
    <source>
        <dbReference type="Proteomes" id="UP000239156"/>
    </source>
</evidence>
<dbReference type="PANTHER" id="PTHR28538">
    <property type="entry name" value="INTEGRAL INNER NUCLEAR MEMBRANE PROTEIN IMA1"/>
    <property type="match status" value="1"/>
</dbReference>
<gene>
    <name evidence="8" type="ORF">PSTT_04544</name>
</gene>
<keyword evidence="9" id="KW-1185">Reference proteome</keyword>
<dbReference type="InterPro" id="IPR042321">
    <property type="entry name" value="Ima1"/>
</dbReference>
<dbReference type="GO" id="GO:0034506">
    <property type="term" value="C:chromosome, centromeric core domain"/>
    <property type="evidence" value="ECO:0007669"/>
    <property type="project" value="TreeGrafter"/>
</dbReference>
<evidence type="ECO:0000256" key="4">
    <source>
        <dbReference type="ARBA" id="ARBA00023136"/>
    </source>
</evidence>
<protein>
    <recommendedName>
        <fullName evidence="7">Ima1 N-terminal domain-containing protein</fullName>
    </recommendedName>
</protein>
<evidence type="ECO:0000256" key="6">
    <source>
        <dbReference type="SAM" id="Phobius"/>
    </source>
</evidence>
<proteinExistence type="predicted"/>
<keyword evidence="3 6" id="KW-1133">Transmembrane helix</keyword>
<dbReference type="Proteomes" id="UP000239156">
    <property type="component" value="Unassembled WGS sequence"/>
</dbReference>
<organism evidence="8 9">
    <name type="scientific">Puccinia striiformis</name>
    <dbReference type="NCBI Taxonomy" id="27350"/>
    <lineage>
        <taxon>Eukaryota</taxon>
        <taxon>Fungi</taxon>
        <taxon>Dikarya</taxon>
        <taxon>Basidiomycota</taxon>
        <taxon>Pucciniomycotina</taxon>
        <taxon>Pucciniomycetes</taxon>
        <taxon>Pucciniales</taxon>
        <taxon>Pucciniaceae</taxon>
        <taxon>Puccinia</taxon>
    </lineage>
</organism>
<evidence type="ECO:0000256" key="3">
    <source>
        <dbReference type="ARBA" id="ARBA00022989"/>
    </source>
</evidence>
<feature type="domain" description="Ima1 N-terminal" evidence="7">
    <location>
        <begin position="23"/>
        <end position="157"/>
    </location>
</feature>
<keyword evidence="4 6" id="KW-0472">Membrane</keyword>
<sequence length="551" mass="61080">LSHFELNMAALLSSSRRRRKERSCHFCGASKQADCDCGGWTRKDENGNLIEYLPQMSDPTLNSKPHLGFSIPRILTVSKDGGSSDTPSSPFCSTCLANQNLQLNLLANYLPGDSDPQNSQSRAESTASTRTLLDNLPAYKASLEARYPILCSTCSMKASEIIKERNYKVKAFSLNESVKRLAKPFQARLSSTRPSCSFTAQNESLPLSGMGGKLWTLQEWLWRIQGLVWLSCYLVSIYVAFYSSFKFQCGSALNNTTSSPSKSLGLLPMSMYCLLELGCSMYDFTWSKLRKNRAQGIRTKVIGKHHFLCLNIIACLLRLFLWFYYFNTGTRAFANARICDVSNSFGNSILGLIGALLCTLLAGSLTVLKTDSPIGVRSLAKSNARRSLAQSTPTPTPTLAEHELFSTLSLARPTSSPLSEIDTFHSHTVAEGGTHTSPSRLSVEPAFGKLTSLQGKFTEPGTAWNSPSPRKDISGQMDMSMDWEPSPDRDSQSNDILLRPQTFLPPLPFREETGIEELFQSHVKLVEGDDHQLDKKKAGWLEQLFNPTIKK</sequence>
<accession>A0A2S4VSJ1</accession>
<dbReference type="VEuPathDB" id="FungiDB:PSTT_04544"/>
<comment type="caution">
    <text evidence="8">The sequence shown here is derived from an EMBL/GenBank/DDBJ whole genome shotgun (WGS) entry which is preliminary data.</text>
</comment>
<keyword evidence="2 6" id="KW-0812">Transmembrane</keyword>
<evidence type="ECO:0000256" key="1">
    <source>
        <dbReference type="ARBA" id="ARBA00004473"/>
    </source>
</evidence>